<keyword evidence="1" id="KW-0472">Membrane</keyword>
<name>A0A6J2UIJ9_DROLE</name>
<keyword evidence="1" id="KW-1133">Transmembrane helix</keyword>
<keyword evidence="1" id="KW-0812">Transmembrane</keyword>
<accession>A0A6J2UIJ9</accession>
<evidence type="ECO:0000313" key="2">
    <source>
        <dbReference type="Proteomes" id="UP000504634"/>
    </source>
</evidence>
<dbReference type="OrthoDB" id="7817703at2759"/>
<evidence type="ECO:0000313" key="3">
    <source>
        <dbReference type="RefSeq" id="XP_030387323.1"/>
    </source>
</evidence>
<dbReference type="Proteomes" id="UP000504634">
    <property type="component" value="Unplaced"/>
</dbReference>
<protein>
    <submittedName>
        <fullName evidence="3">Uncharacterized protein LOC115633942</fullName>
    </submittedName>
</protein>
<dbReference type="RefSeq" id="XP_030387323.1">
    <property type="nucleotide sequence ID" value="XM_030531463.1"/>
</dbReference>
<reference evidence="3" key="1">
    <citation type="submission" date="2025-08" db="UniProtKB">
        <authorList>
            <consortium name="RefSeq"/>
        </authorList>
    </citation>
    <scope>IDENTIFICATION</scope>
    <source>
        <strain evidence="3">11010-0011.00</strain>
        <tissue evidence="3">Whole body</tissue>
    </source>
</reference>
<dbReference type="SUPFAM" id="SSF50814">
    <property type="entry name" value="Lipocalins"/>
    <property type="match status" value="1"/>
</dbReference>
<dbReference type="GeneID" id="115633942"/>
<gene>
    <name evidence="3" type="primary">LOC115633942</name>
</gene>
<organism evidence="2 3">
    <name type="scientific">Drosophila lebanonensis</name>
    <name type="common">Fruit fly</name>
    <name type="synonym">Scaptodrosophila lebanonensis</name>
    <dbReference type="NCBI Taxonomy" id="7225"/>
    <lineage>
        <taxon>Eukaryota</taxon>
        <taxon>Metazoa</taxon>
        <taxon>Ecdysozoa</taxon>
        <taxon>Arthropoda</taxon>
        <taxon>Hexapoda</taxon>
        <taxon>Insecta</taxon>
        <taxon>Pterygota</taxon>
        <taxon>Neoptera</taxon>
        <taxon>Endopterygota</taxon>
        <taxon>Diptera</taxon>
        <taxon>Brachycera</taxon>
        <taxon>Muscomorpha</taxon>
        <taxon>Ephydroidea</taxon>
        <taxon>Drosophilidae</taxon>
        <taxon>Scaptodrosophila</taxon>
    </lineage>
</organism>
<feature type="transmembrane region" description="Helical" evidence="1">
    <location>
        <begin position="21"/>
        <end position="46"/>
    </location>
</feature>
<dbReference type="AlphaFoldDB" id="A0A6J2UIJ9"/>
<keyword evidence="2" id="KW-1185">Reference proteome</keyword>
<dbReference type="Gene3D" id="2.40.128.20">
    <property type="match status" value="1"/>
</dbReference>
<sequence length="186" mass="22243">MSPQMRQLRRRQPHGSQRLSWSLGSLILGTWLPWLLCGSAVSGWAWKCLYKEYPVDSEKIKGIWWIYATYPTATDRCLFKELDRYWTRITMVDYSSFAVELHCSLPWYRHQMAIYTRARDPDNEVLNKVEEYLKSVQLATKDFKLVDQRTCTNQTDVPVQRWHLNKYMHLDYHPHYVKPLVVNDNI</sequence>
<proteinExistence type="predicted"/>
<dbReference type="InterPro" id="IPR012674">
    <property type="entry name" value="Calycin"/>
</dbReference>
<evidence type="ECO:0000256" key="1">
    <source>
        <dbReference type="SAM" id="Phobius"/>
    </source>
</evidence>